<evidence type="ECO:0000256" key="3">
    <source>
        <dbReference type="ARBA" id="ARBA00038088"/>
    </source>
</evidence>
<dbReference type="PANTHER" id="PTHR42960:SF1">
    <property type="entry name" value="YCF46 PROTEIN"/>
    <property type="match status" value="1"/>
</dbReference>
<dbReference type="EMBL" id="RJVI01000002">
    <property type="protein sequence ID" value="ROR32690.1"/>
    <property type="molecule type" value="Genomic_DNA"/>
</dbReference>
<evidence type="ECO:0000256" key="2">
    <source>
        <dbReference type="ARBA" id="ARBA00022840"/>
    </source>
</evidence>
<dbReference type="InterPro" id="IPR041569">
    <property type="entry name" value="AAA_lid_3"/>
</dbReference>
<organism evidence="6 7">
    <name type="scientific">Inmirania thermothiophila</name>
    <dbReference type="NCBI Taxonomy" id="1750597"/>
    <lineage>
        <taxon>Bacteria</taxon>
        <taxon>Pseudomonadati</taxon>
        <taxon>Pseudomonadota</taxon>
        <taxon>Gammaproteobacteria</taxon>
        <taxon>Chromatiales</taxon>
        <taxon>Ectothiorhodospiraceae</taxon>
        <taxon>Inmirania</taxon>
    </lineage>
</organism>
<dbReference type="Gene3D" id="1.10.8.60">
    <property type="match status" value="1"/>
</dbReference>
<reference evidence="6 7" key="1">
    <citation type="submission" date="2018-11" db="EMBL/GenBank/DDBJ databases">
        <title>Genomic Encyclopedia of Type Strains, Phase IV (KMG-IV): sequencing the most valuable type-strain genomes for metagenomic binning, comparative biology and taxonomic classification.</title>
        <authorList>
            <person name="Goeker M."/>
        </authorList>
    </citation>
    <scope>NUCLEOTIDE SEQUENCE [LARGE SCALE GENOMIC DNA]</scope>
    <source>
        <strain evidence="6 7">DSM 100275</strain>
    </source>
</reference>
<feature type="domain" description="AAA+ ATPase" evidence="5">
    <location>
        <begin position="270"/>
        <end position="402"/>
    </location>
</feature>
<comment type="similarity">
    <text evidence="3">Belongs to the AAA ATPase family. Highly divergent.</text>
</comment>
<dbReference type="PANTHER" id="PTHR42960">
    <property type="entry name" value="YCF46 PROTEIN"/>
    <property type="match status" value="1"/>
</dbReference>
<name>A0A3N1Y1K6_9GAMM</name>
<keyword evidence="2" id="KW-0067">ATP-binding</keyword>
<keyword evidence="1" id="KW-0547">Nucleotide-binding</keyword>
<dbReference type="SMART" id="SM00382">
    <property type="entry name" value="AAA"/>
    <property type="match status" value="1"/>
</dbReference>
<protein>
    <recommendedName>
        <fullName evidence="4">Uncharacterized AAA domain-containing protein ycf46</fullName>
    </recommendedName>
</protein>
<dbReference type="GO" id="GO:0005524">
    <property type="term" value="F:ATP binding"/>
    <property type="evidence" value="ECO:0007669"/>
    <property type="project" value="UniProtKB-KW"/>
</dbReference>
<sequence>MRAGEPPSDLRDLEVLIASRVPILAVETAEERRVEALFLRCVTPRGLPLFRWSVAEGLRRLDRPLPPQRHAAEPVEVLRHIRAARIAAVYLLLDFHPWLGEPLHVRLLREIAQDAPEAGHTVALVGPQVPIPPELRHHAVPFTPTLPGREELRALVAREAEAWARIHPGRRVRARPEVVERLVEHLAGLTLADARRLLRTAIHDDGALTDEDLPRVQALKHRLLDRGGLLGFETDTARFVEVAGLARLKRWLEVRRVAFASGQAPPGLDPPRGILLTGVQGCGKSLAAKAVAGAWRLPLLRLDFAVLYNKYYGETERNLREALRTAEAMAPCVLWIDEIEKGLATREDEGPGRRVLGTLLTWMAERTARVFVVATANEIRDLPPELLRKGRFDEIFFVDLPGPSVRREIFAIQLRRRGQDPDGVDLALLARESEGFSGAEIEQAVVSALYSAHAAGVALATEHLVAELQATRPLSVTMAERVASLRRWAAGRAVPAG</sequence>
<dbReference type="RefSeq" id="WP_123401599.1">
    <property type="nucleotide sequence ID" value="NZ_RJVI01000002.1"/>
</dbReference>
<evidence type="ECO:0000313" key="6">
    <source>
        <dbReference type="EMBL" id="ROR32690.1"/>
    </source>
</evidence>
<dbReference type="OrthoDB" id="9809379at2"/>
<comment type="caution">
    <text evidence="6">The sequence shown here is derived from an EMBL/GenBank/DDBJ whole genome shotgun (WGS) entry which is preliminary data.</text>
</comment>
<dbReference type="InterPro" id="IPR003959">
    <property type="entry name" value="ATPase_AAA_core"/>
</dbReference>
<evidence type="ECO:0000256" key="1">
    <source>
        <dbReference type="ARBA" id="ARBA00022741"/>
    </source>
</evidence>
<dbReference type="GO" id="GO:0016887">
    <property type="term" value="F:ATP hydrolysis activity"/>
    <property type="evidence" value="ECO:0007669"/>
    <property type="project" value="InterPro"/>
</dbReference>
<evidence type="ECO:0000313" key="7">
    <source>
        <dbReference type="Proteomes" id="UP000276634"/>
    </source>
</evidence>
<dbReference type="AlphaFoldDB" id="A0A3N1Y1K6"/>
<dbReference type="InterPro" id="IPR027417">
    <property type="entry name" value="P-loop_NTPase"/>
</dbReference>
<keyword evidence="7" id="KW-1185">Reference proteome</keyword>
<dbReference type="Gene3D" id="3.40.50.300">
    <property type="entry name" value="P-loop containing nucleotide triphosphate hydrolases"/>
    <property type="match status" value="1"/>
</dbReference>
<gene>
    <name evidence="6" type="ORF">EDC57_1897</name>
</gene>
<accession>A0A3N1Y1K6</accession>
<evidence type="ECO:0000259" key="5">
    <source>
        <dbReference type="SMART" id="SM00382"/>
    </source>
</evidence>
<evidence type="ECO:0000256" key="4">
    <source>
        <dbReference type="ARBA" id="ARBA00040480"/>
    </source>
</evidence>
<dbReference type="SUPFAM" id="SSF52540">
    <property type="entry name" value="P-loop containing nucleoside triphosphate hydrolases"/>
    <property type="match status" value="1"/>
</dbReference>
<proteinExistence type="inferred from homology"/>
<dbReference type="Pfam" id="PF17862">
    <property type="entry name" value="AAA_lid_3"/>
    <property type="match status" value="1"/>
</dbReference>
<dbReference type="Proteomes" id="UP000276634">
    <property type="component" value="Unassembled WGS sequence"/>
</dbReference>
<dbReference type="InterPro" id="IPR052381">
    <property type="entry name" value="AAA_domain_protein"/>
</dbReference>
<dbReference type="InterPro" id="IPR003593">
    <property type="entry name" value="AAA+_ATPase"/>
</dbReference>
<dbReference type="Pfam" id="PF00004">
    <property type="entry name" value="AAA"/>
    <property type="match status" value="1"/>
</dbReference>